<proteinExistence type="predicted"/>
<dbReference type="AlphaFoldDB" id="I3E148"/>
<dbReference type="InterPro" id="IPR011335">
    <property type="entry name" value="Restrct_endonuc-II-like"/>
</dbReference>
<protein>
    <recommendedName>
        <fullName evidence="1">Putative restriction endonuclease domain-containing protein</fullName>
    </recommendedName>
</protein>
<dbReference type="CDD" id="cd06260">
    <property type="entry name" value="DUF820-like"/>
    <property type="match status" value="1"/>
</dbReference>
<dbReference type="STRING" id="997296.PB1_07657"/>
<dbReference type="SUPFAM" id="SSF52980">
    <property type="entry name" value="Restriction endonuclease-like"/>
    <property type="match status" value="1"/>
</dbReference>
<evidence type="ECO:0000313" key="3">
    <source>
        <dbReference type="Proteomes" id="UP000010523"/>
    </source>
</evidence>
<dbReference type="EMBL" id="AFEU01000002">
    <property type="protein sequence ID" value="EIJ80219.1"/>
    <property type="molecule type" value="Genomic_DNA"/>
</dbReference>
<organism evidence="2 3">
    <name type="scientific">Bacillus methanolicus PB1</name>
    <dbReference type="NCBI Taxonomy" id="997296"/>
    <lineage>
        <taxon>Bacteria</taxon>
        <taxon>Bacillati</taxon>
        <taxon>Bacillota</taxon>
        <taxon>Bacilli</taxon>
        <taxon>Bacillales</taxon>
        <taxon>Bacillaceae</taxon>
        <taxon>Bacillus</taxon>
    </lineage>
</organism>
<dbReference type="Proteomes" id="UP000010523">
    <property type="component" value="Unassembled WGS sequence"/>
</dbReference>
<accession>I3E148</accession>
<sequence>MKTPEPRKRYTYQDYCEWEGRWELINGIPYNMSPAPSTQHQRIVGQLYVALSSYLSKGTCEAFISPFDVRLSETEDYNNPDTVVQPDISVICNPKQIDEKGCKGAPGLVVEVLSPSTALKDRNEKFKLYEKYGVKEYWMVDPIHKTIEVYGLVENHFTQREVFGEDSSLQSFLFKDFTLNLKNIL</sequence>
<feature type="domain" description="Putative restriction endonuclease" evidence="1">
    <location>
        <begin position="12"/>
        <end position="181"/>
    </location>
</feature>
<keyword evidence="3" id="KW-1185">Reference proteome</keyword>
<reference evidence="2 3" key="1">
    <citation type="journal article" date="2012" name="Appl. Environ. Microbiol.">
        <title>Genome Sequence of Thermotolerant Bacillus methanolicus: Features and Regulation Related to Methylotrophy and Production of L-Lysine and L-Glutamate from Methanol.</title>
        <authorList>
            <person name="Heggeset T.M."/>
            <person name="Krog A."/>
            <person name="Balzer S."/>
            <person name="Wentzel A."/>
            <person name="Ellingsen T.E."/>
            <person name="Brautaset T."/>
        </authorList>
    </citation>
    <scope>NUCLEOTIDE SEQUENCE [LARGE SCALE GENOMIC DNA]</scope>
    <source>
        <strain evidence="2 3">PB1</strain>
    </source>
</reference>
<comment type="caution">
    <text evidence="2">The sequence shown here is derived from an EMBL/GenBank/DDBJ whole genome shotgun (WGS) entry which is preliminary data.</text>
</comment>
<evidence type="ECO:0000313" key="2">
    <source>
        <dbReference type="EMBL" id="EIJ80219.1"/>
    </source>
</evidence>
<dbReference type="PANTHER" id="PTHR36558:SF1">
    <property type="entry name" value="RESTRICTION ENDONUCLEASE DOMAIN-CONTAINING PROTEIN-RELATED"/>
    <property type="match status" value="1"/>
</dbReference>
<dbReference type="Pfam" id="PF05685">
    <property type="entry name" value="Uma2"/>
    <property type="match status" value="1"/>
</dbReference>
<dbReference type="OrthoDB" id="9808428at2"/>
<dbReference type="InterPro" id="IPR008538">
    <property type="entry name" value="Uma2"/>
</dbReference>
<dbReference type="eggNOG" id="COG4636">
    <property type="taxonomic scope" value="Bacteria"/>
</dbReference>
<dbReference type="Gene3D" id="3.90.1570.10">
    <property type="entry name" value="tt1808, chain A"/>
    <property type="match status" value="1"/>
</dbReference>
<gene>
    <name evidence="2" type="ORF">PB1_07657</name>
</gene>
<dbReference type="PATRIC" id="fig|997296.3.peg.1627"/>
<dbReference type="RefSeq" id="WP_003351650.1">
    <property type="nucleotide sequence ID" value="NZ_AFEU01000002.1"/>
</dbReference>
<dbReference type="InterPro" id="IPR012296">
    <property type="entry name" value="Nuclease_put_TT1808"/>
</dbReference>
<dbReference type="PANTHER" id="PTHR36558">
    <property type="entry name" value="GLR1098 PROTEIN"/>
    <property type="match status" value="1"/>
</dbReference>
<name>I3E148_BACMT</name>
<evidence type="ECO:0000259" key="1">
    <source>
        <dbReference type="Pfam" id="PF05685"/>
    </source>
</evidence>